<proteinExistence type="predicted"/>
<protein>
    <submittedName>
        <fullName evidence="1">Uncharacterized protein</fullName>
    </submittedName>
</protein>
<gene>
    <name evidence="1" type="ORF">KP12_270</name>
</gene>
<sequence>MIYHCQPLRGCITFIKALQPPLCTTIRPQRDIPRTDTPDFF</sequence>
<accession>A0A9E9NE89</accession>
<organism evidence="1">
    <name type="scientific">Klebsiella phage KP12</name>
    <dbReference type="NCBI Taxonomy" id="2923374"/>
    <lineage>
        <taxon>Viruses</taxon>
        <taxon>Duplodnaviria</taxon>
        <taxon>Heunggongvirae</taxon>
        <taxon>Uroviricota</taxon>
        <taxon>Caudoviricetes</taxon>
        <taxon>Vequintavirinae</taxon>
    </lineage>
</organism>
<name>A0A9E9NE89_9CAUD</name>
<evidence type="ECO:0000313" key="1">
    <source>
        <dbReference type="EMBL" id="WAY79742.1"/>
    </source>
</evidence>
<reference evidence="1" key="1">
    <citation type="submission" date="2022-02" db="EMBL/GenBank/DDBJ databases">
        <authorList>
            <person name="Kim D."/>
            <person name="Kim Y."/>
            <person name="Lee S.-M."/>
            <person name="Kim H."/>
            <person name="Nong L.K."/>
        </authorList>
    </citation>
    <scope>NUCLEOTIDE SEQUENCE</scope>
</reference>
<dbReference type="EMBL" id="OM835952">
    <property type="protein sequence ID" value="WAY79742.1"/>
    <property type="molecule type" value="Genomic_DNA"/>
</dbReference>